<organism evidence="3 4">
    <name type="scientific">Rhodotorula graminis (strain WP1)</name>
    <dbReference type="NCBI Taxonomy" id="578459"/>
    <lineage>
        <taxon>Eukaryota</taxon>
        <taxon>Fungi</taxon>
        <taxon>Dikarya</taxon>
        <taxon>Basidiomycota</taxon>
        <taxon>Pucciniomycotina</taxon>
        <taxon>Microbotryomycetes</taxon>
        <taxon>Sporidiobolales</taxon>
        <taxon>Sporidiobolaceae</taxon>
        <taxon>Rhodotorula</taxon>
    </lineage>
</organism>
<evidence type="ECO:0000313" key="3">
    <source>
        <dbReference type="EMBL" id="KPV72149.1"/>
    </source>
</evidence>
<accession>A0A0N8PZF1</accession>
<keyword evidence="1" id="KW-0560">Oxidoreductase</keyword>
<reference evidence="3 4" key="1">
    <citation type="journal article" date="2015" name="Front. Microbiol.">
        <title>Genome sequence of the plant growth promoting endophytic yeast Rhodotorula graminis WP1.</title>
        <authorList>
            <person name="Firrincieli A."/>
            <person name="Otillar R."/>
            <person name="Salamov A."/>
            <person name="Schmutz J."/>
            <person name="Khan Z."/>
            <person name="Redman R.S."/>
            <person name="Fleck N.D."/>
            <person name="Lindquist E."/>
            <person name="Grigoriev I.V."/>
            <person name="Doty S.L."/>
        </authorList>
    </citation>
    <scope>NUCLEOTIDE SEQUENCE [LARGE SCALE GENOMIC DNA]</scope>
    <source>
        <strain evidence="3 4">WP1</strain>
    </source>
</reference>
<name>A0A0N8PZF1_RHOGW</name>
<dbReference type="Proteomes" id="UP000053890">
    <property type="component" value="Unassembled WGS sequence"/>
</dbReference>
<dbReference type="OMA" id="ARETGFF"/>
<dbReference type="RefSeq" id="XP_018268198.1">
    <property type="nucleotide sequence ID" value="XM_018418115.1"/>
</dbReference>
<dbReference type="EMBL" id="KQ474088">
    <property type="protein sequence ID" value="KPV72149.1"/>
    <property type="molecule type" value="Genomic_DNA"/>
</dbReference>
<keyword evidence="4" id="KW-1185">Reference proteome</keyword>
<gene>
    <name evidence="3" type="ORF">RHOBADRAFT_55985</name>
</gene>
<comment type="similarity">
    <text evidence="1">Belongs to the iron/ascorbate-dependent oxidoreductase family.</text>
</comment>
<dbReference type="GeneID" id="28978563"/>
<dbReference type="InterPro" id="IPR050231">
    <property type="entry name" value="Iron_ascorbate_oxido_reductase"/>
</dbReference>
<feature type="domain" description="Fe2OG dioxygenase" evidence="2">
    <location>
        <begin position="183"/>
        <end position="289"/>
    </location>
</feature>
<protein>
    <recommendedName>
        <fullName evidence="2">Fe2OG dioxygenase domain-containing protein</fullName>
    </recommendedName>
</protein>
<evidence type="ECO:0000313" key="4">
    <source>
        <dbReference type="Proteomes" id="UP000053890"/>
    </source>
</evidence>
<sequence>MSLPVLSYATAHADPPEFIRQLRHALLTTGFLYLSSIDAVVPDWRASWDAAFAASADFFAHDEATKVEGIGMARSRHFRGYSAYGVEVTQGRHDLREQIDLGPDTEPAVEYPPPPGTRIERVLYGPNQYPSFVPALEPALRHWHALCTSISCVLLSLLAESLTPSPSRLTSLFATRPDREGEPAYSRMKVVRYPPVRPGDDDEGGGLGVGAHKDGGGLTLLAQDATGGLQVQLWDGEWVGVEPREYELVINVGQVVERFSAGLYAATTHRVLPTRSSSARLSIPFFFCPRLDALVPVLSPSDIHPALLDEAARTANGAEKKSEVRQGDLHEEVFGLAAWRGITRSHGDVWTKFYGREVDPVGGPEVLA</sequence>
<dbReference type="PANTHER" id="PTHR47990">
    <property type="entry name" value="2-OXOGLUTARATE (2OG) AND FE(II)-DEPENDENT OXYGENASE SUPERFAMILY PROTEIN-RELATED"/>
    <property type="match status" value="1"/>
</dbReference>
<dbReference type="Gene3D" id="2.60.120.330">
    <property type="entry name" value="B-lactam Antibiotic, Isopenicillin N Synthase, Chain"/>
    <property type="match status" value="1"/>
</dbReference>
<dbReference type="AlphaFoldDB" id="A0A0N8PZF1"/>
<dbReference type="Pfam" id="PF14226">
    <property type="entry name" value="DIOX_N"/>
    <property type="match status" value="1"/>
</dbReference>
<keyword evidence="1" id="KW-0479">Metal-binding</keyword>
<dbReference type="InterPro" id="IPR026992">
    <property type="entry name" value="DIOX_N"/>
</dbReference>
<keyword evidence="1" id="KW-0408">Iron</keyword>
<dbReference type="Pfam" id="PF03171">
    <property type="entry name" value="2OG-FeII_Oxy"/>
    <property type="match status" value="1"/>
</dbReference>
<dbReference type="STRING" id="578459.A0A0N8PZF1"/>
<evidence type="ECO:0000256" key="1">
    <source>
        <dbReference type="RuleBase" id="RU003682"/>
    </source>
</evidence>
<dbReference type="OrthoDB" id="288590at2759"/>
<proteinExistence type="inferred from homology"/>
<dbReference type="InterPro" id="IPR027443">
    <property type="entry name" value="IPNS-like_sf"/>
</dbReference>
<dbReference type="InterPro" id="IPR044861">
    <property type="entry name" value="IPNS-like_FE2OG_OXY"/>
</dbReference>
<evidence type="ECO:0000259" key="2">
    <source>
        <dbReference type="PROSITE" id="PS51471"/>
    </source>
</evidence>
<dbReference type="SUPFAM" id="SSF51197">
    <property type="entry name" value="Clavaminate synthase-like"/>
    <property type="match status" value="1"/>
</dbReference>
<dbReference type="GO" id="GO:0016491">
    <property type="term" value="F:oxidoreductase activity"/>
    <property type="evidence" value="ECO:0007669"/>
    <property type="project" value="UniProtKB-KW"/>
</dbReference>
<dbReference type="InterPro" id="IPR005123">
    <property type="entry name" value="Oxoglu/Fe-dep_dioxygenase_dom"/>
</dbReference>
<dbReference type="GO" id="GO:0046872">
    <property type="term" value="F:metal ion binding"/>
    <property type="evidence" value="ECO:0007669"/>
    <property type="project" value="UniProtKB-KW"/>
</dbReference>
<dbReference type="PROSITE" id="PS51471">
    <property type="entry name" value="FE2OG_OXY"/>
    <property type="match status" value="1"/>
</dbReference>